<dbReference type="PANTHER" id="PTHR46889:SF7">
    <property type="entry name" value="TRANSPOSASE FOR INSERTION SEQUENCE ELEMENT IS904"/>
    <property type="match status" value="1"/>
</dbReference>
<comment type="function">
    <text evidence="1">Involved in the transposition of the insertion sequence.</text>
</comment>
<dbReference type="GO" id="GO:0003676">
    <property type="term" value="F:nucleic acid binding"/>
    <property type="evidence" value="ECO:0007669"/>
    <property type="project" value="InterPro"/>
</dbReference>
<proteinExistence type="predicted"/>
<dbReference type="NCBIfam" id="NF033516">
    <property type="entry name" value="transpos_IS3"/>
    <property type="match status" value="1"/>
</dbReference>
<dbReference type="InterPro" id="IPR048020">
    <property type="entry name" value="Transpos_IS3"/>
</dbReference>
<dbReference type="InterPro" id="IPR025948">
    <property type="entry name" value="HTH-like_dom"/>
</dbReference>
<accession>A0A8A0RKB3</accession>
<dbReference type="KEGG" id="kme:H0A61_00634"/>
<dbReference type="SUPFAM" id="SSF53098">
    <property type="entry name" value="Ribonuclease H-like"/>
    <property type="match status" value="1"/>
</dbReference>
<dbReference type="InterPro" id="IPR001584">
    <property type="entry name" value="Integrase_cat-core"/>
</dbReference>
<dbReference type="PROSITE" id="PS50994">
    <property type="entry name" value="INTEGRASE"/>
    <property type="match status" value="1"/>
</dbReference>
<evidence type="ECO:0000313" key="3">
    <source>
        <dbReference type="EMBL" id="QSQ08312.1"/>
    </source>
</evidence>
<evidence type="ECO:0000256" key="1">
    <source>
        <dbReference type="ARBA" id="ARBA00002286"/>
    </source>
</evidence>
<dbReference type="Pfam" id="PF13683">
    <property type="entry name" value="rve_3"/>
    <property type="match status" value="1"/>
</dbReference>
<keyword evidence="4" id="KW-1185">Reference proteome</keyword>
<protein>
    <recommendedName>
        <fullName evidence="2">Integrase catalytic domain-containing protein</fullName>
    </recommendedName>
</protein>
<reference evidence="3" key="1">
    <citation type="submission" date="2020-07" db="EMBL/GenBank/DDBJ databases">
        <title>Koleobacter methoxysyntrophicus gen. nov., sp. nov., a novel anaerobic bacterium isolated from deep subsurface oil field and proposal of Koleobacterales ord. nov. in the phylum Firmicutes.</title>
        <authorList>
            <person name="Sakamoto S."/>
            <person name="Tamaki H."/>
        </authorList>
    </citation>
    <scope>NUCLEOTIDE SEQUENCE</scope>
    <source>
        <strain evidence="3">NRmbB1</strain>
    </source>
</reference>
<dbReference type="Gene3D" id="3.30.420.10">
    <property type="entry name" value="Ribonuclease H-like superfamily/Ribonuclease H"/>
    <property type="match status" value="1"/>
</dbReference>
<gene>
    <name evidence="3" type="ORF">H0A61_00634</name>
</gene>
<feature type="domain" description="Integrase catalytic" evidence="2">
    <location>
        <begin position="110"/>
        <end position="269"/>
    </location>
</feature>
<evidence type="ECO:0000259" key="2">
    <source>
        <dbReference type="PROSITE" id="PS50994"/>
    </source>
</evidence>
<dbReference type="Pfam" id="PF13276">
    <property type="entry name" value="HTH_21"/>
    <property type="match status" value="1"/>
</dbReference>
<name>A0A8A0RKB3_9FIRM</name>
<dbReference type="EMBL" id="CP059066">
    <property type="protein sequence ID" value="QSQ08312.1"/>
    <property type="molecule type" value="Genomic_DNA"/>
</dbReference>
<dbReference type="AlphaFoldDB" id="A0A8A0RKB3"/>
<dbReference type="Proteomes" id="UP000662904">
    <property type="component" value="Chromosome"/>
</dbReference>
<dbReference type="InterPro" id="IPR012337">
    <property type="entry name" value="RNaseH-like_sf"/>
</dbReference>
<organism evidence="3 4">
    <name type="scientific">Koleobacter methoxysyntrophicus</name>
    <dbReference type="NCBI Taxonomy" id="2751313"/>
    <lineage>
        <taxon>Bacteria</taxon>
        <taxon>Bacillati</taxon>
        <taxon>Bacillota</taxon>
        <taxon>Clostridia</taxon>
        <taxon>Koleobacterales</taxon>
        <taxon>Koleobacteraceae</taxon>
        <taxon>Koleobacter</taxon>
    </lineage>
</organism>
<sequence length="279" mass="33301">MVEKDSKEITVKRQCELLDINRTSIYYTPVPISPEEIEIKHKIDEIYTRWPTYGYRRITAMLKRYGYEINRKRVRRYMREMGIYGICSGPNLSKRNKQHHTYPYLLRNLPIERPNQVFGIDITYIRMKHGWMYLVALIDWHSRYIVSWELSQTLEKSFVLTAVRKGLITGKPEIINIDQGSHFTCNDYIDLLKENNIKISMDGKGRATDNAITERFFRSLKYEKIYRMEYETPRQVRQGITEYIDEYNYERPHQSLGYKTPAEVYFGEIGGKKLFQESS</sequence>
<dbReference type="PANTHER" id="PTHR46889">
    <property type="entry name" value="TRANSPOSASE INSF FOR INSERTION SEQUENCE IS3B-RELATED"/>
    <property type="match status" value="1"/>
</dbReference>
<dbReference type="InterPro" id="IPR050900">
    <property type="entry name" value="Transposase_IS3/IS150/IS904"/>
</dbReference>
<dbReference type="InterPro" id="IPR036397">
    <property type="entry name" value="RNaseH_sf"/>
</dbReference>
<dbReference type="GO" id="GO:0015074">
    <property type="term" value="P:DNA integration"/>
    <property type="evidence" value="ECO:0007669"/>
    <property type="project" value="InterPro"/>
</dbReference>
<evidence type="ECO:0000313" key="4">
    <source>
        <dbReference type="Proteomes" id="UP000662904"/>
    </source>
</evidence>